<proteinExistence type="predicted"/>
<dbReference type="InterPro" id="IPR016181">
    <property type="entry name" value="Acyl_CoA_acyltransferase"/>
</dbReference>
<evidence type="ECO:0000259" key="3">
    <source>
        <dbReference type="PROSITE" id="PS51186"/>
    </source>
</evidence>
<dbReference type="Pfam" id="PF00583">
    <property type="entry name" value="Acetyltransf_1"/>
    <property type="match status" value="1"/>
</dbReference>
<accession>A0ABV6B8N6</accession>
<evidence type="ECO:0000256" key="1">
    <source>
        <dbReference type="ARBA" id="ARBA00022679"/>
    </source>
</evidence>
<dbReference type="InterPro" id="IPR050832">
    <property type="entry name" value="Bact_Acetyltransf"/>
</dbReference>
<organism evidence="4 5">
    <name type="scientific">Rheinheimera tilapiae</name>
    <dbReference type="NCBI Taxonomy" id="875043"/>
    <lineage>
        <taxon>Bacteria</taxon>
        <taxon>Pseudomonadati</taxon>
        <taxon>Pseudomonadota</taxon>
        <taxon>Gammaproteobacteria</taxon>
        <taxon>Chromatiales</taxon>
        <taxon>Chromatiaceae</taxon>
        <taxon>Rheinheimera</taxon>
    </lineage>
</organism>
<dbReference type="PANTHER" id="PTHR43877:SF2">
    <property type="entry name" value="AMINOALKYLPHOSPHONATE N-ACETYLTRANSFERASE-RELATED"/>
    <property type="match status" value="1"/>
</dbReference>
<evidence type="ECO:0000256" key="2">
    <source>
        <dbReference type="ARBA" id="ARBA00023315"/>
    </source>
</evidence>
<name>A0ABV6B8N6_9GAMM</name>
<dbReference type="PANTHER" id="PTHR43877">
    <property type="entry name" value="AMINOALKYLPHOSPHONATE N-ACETYLTRANSFERASE-RELATED-RELATED"/>
    <property type="match status" value="1"/>
</dbReference>
<keyword evidence="2 4" id="KW-0012">Acyltransferase</keyword>
<dbReference type="GO" id="GO:0016746">
    <property type="term" value="F:acyltransferase activity"/>
    <property type="evidence" value="ECO:0007669"/>
    <property type="project" value="UniProtKB-KW"/>
</dbReference>
<dbReference type="Proteomes" id="UP001589813">
    <property type="component" value="Unassembled WGS sequence"/>
</dbReference>
<evidence type="ECO:0000313" key="5">
    <source>
        <dbReference type="Proteomes" id="UP001589813"/>
    </source>
</evidence>
<dbReference type="InterPro" id="IPR000182">
    <property type="entry name" value="GNAT_dom"/>
</dbReference>
<dbReference type="RefSeq" id="WP_377239321.1">
    <property type="nucleotide sequence ID" value="NZ_JBHLXP010000001.1"/>
</dbReference>
<dbReference type="Gene3D" id="3.40.630.30">
    <property type="match status" value="1"/>
</dbReference>
<dbReference type="PROSITE" id="PS51186">
    <property type="entry name" value="GNAT"/>
    <property type="match status" value="1"/>
</dbReference>
<sequence>MYRMTEVELTEPALITLFGKLADALGNSLDEEPEKLSFNEAGLLLAVVAWHDGHAVGCGLLRKEDVNRVEIKRMYSSQPGVGSAVLQYLEQKARSHGFKTLLATARIINSKALNFYLHKGFKKCPSYGKYRYSSQTFCMEKPLD</sequence>
<dbReference type="CDD" id="cd04301">
    <property type="entry name" value="NAT_SF"/>
    <property type="match status" value="1"/>
</dbReference>
<keyword evidence="5" id="KW-1185">Reference proteome</keyword>
<comment type="caution">
    <text evidence="4">The sequence shown here is derived from an EMBL/GenBank/DDBJ whole genome shotgun (WGS) entry which is preliminary data.</text>
</comment>
<keyword evidence="1 4" id="KW-0808">Transferase</keyword>
<gene>
    <name evidence="4" type="ORF">ACFFJP_00435</name>
</gene>
<feature type="domain" description="N-acetyltransferase" evidence="3">
    <location>
        <begin position="4"/>
        <end position="144"/>
    </location>
</feature>
<protein>
    <submittedName>
        <fullName evidence="4">GNAT family N-acetyltransferase</fullName>
        <ecNumber evidence="4">2.3.1.-</ecNumber>
    </submittedName>
</protein>
<dbReference type="EMBL" id="JBHLXP010000001">
    <property type="protein sequence ID" value="MFC0046749.1"/>
    <property type="molecule type" value="Genomic_DNA"/>
</dbReference>
<dbReference type="EC" id="2.3.1.-" evidence="4"/>
<dbReference type="SUPFAM" id="SSF55729">
    <property type="entry name" value="Acyl-CoA N-acyltransferases (Nat)"/>
    <property type="match status" value="1"/>
</dbReference>
<reference evidence="4 5" key="1">
    <citation type="submission" date="2024-09" db="EMBL/GenBank/DDBJ databases">
        <authorList>
            <person name="Sun Q."/>
            <person name="Mori K."/>
        </authorList>
    </citation>
    <scope>NUCLEOTIDE SEQUENCE [LARGE SCALE GENOMIC DNA]</scope>
    <source>
        <strain evidence="4 5">KCTC 23315</strain>
    </source>
</reference>
<evidence type="ECO:0000313" key="4">
    <source>
        <dbReference type="EMBL" id="MFC0046749.1"/>
    </source>
</evidence>